<dbReference type="InterPro" id="IPR041679">
    <property type="entry name" value="DNA2/NAM7-like_C"/>
</dbReference>
<evidence type="ECO:0000313" key="5">
    <source>
        <dbReference type="RefSeq" id="XP_037897411.1"/>
    </source>
</evidence>
<reference evidence="3 4" key="1">
    <citation type="submission" date="2025-04" db="UniProtKB">
        <authorList>
            <consortium name="RefSeq"/>
        </authorList>
    </citation>
    <scope>IDENTIFICATION</scope>
    <source>
        <tissue evidence="3 4">Whole body pupa</tissue>
    </source>
</reference>
<dbReference type="Pfam" id="PF13087">
    <property type="entry name" value="AAA_12"/>
    <property type="match status" value="1"/>
</dbReference>
<organism evidence="2 5">
    <name type="scientific">Glossina fuscipes</name>
    <dbReference type="NCBI Taxonomy" id="7396"/>
    <lineage>
        <taxon>Eukaryota</taxon>
        <taxon>Metazoa</taxon>
        <taxon>Ecdysozoa</taxon>
        <taxon>Arthropoda</taxon>
        <taxon>Hexapoda</taxon>
        <taxon>Insecta</taxon>
        <taxon>Pterygota</taxon>
        <taxon>Neoptera</taxon>
        <taxon>Endopterygota</taxon>
        <taxon>Diptera</taxon>
        <taxon>Brachycera</taxon>
        <taxon>Muscomorpha</taxon>
        <taxon>Hippoboscoidea</taxon>
        <taxon>Glossinidae</taxon>
        <taxon>Glossina</taxon>
    </lineage>
</organism>
<name>A0A9C5ZBC5_9MUSC</name>
<evidence type="ECO:0000313" key="3">
    <source>
        <dbReference type="RefSeq" id="XP_037897409.1"/>
    </source>
</evidence>
<evidence type="ECO:0000313" key="2">
    <source>
        <dbReference type="Proteomes" id="UP000092443"/>
    </source>
</evidence>
<dbReference type="InterPro" id="IPR027417">
    <property type="entry name" value="P-loop_NTPase"/>
</dbReference>
<protein>
    <submittedName>
        <fullName evidence="3 4">Probable RNA helicase armi</fullName>
    </submittedName>
</protein>
<dbReference type="KEGG" id="gfs:119642344"/>
<dbReference type="GeneID" id="119642344"/>
<keyword evidence="2" id="KW-1185">Reference proteome</keyword>
<sequence length="96" mass="11199">MLKQLDDILPQSPTRHKTHGVFFCGMRSKDMQVEDSPFCYKPYEAKDVFLMTVKLYRKDIKPKSIGIITPFVKQAEQLRDLFVDVDVAKLDTVEEF</sequence>
<keyword evidence="3 4" id="KW-0347">Helicase</keyword>
<dbReference type="RefSeq" id="XP_037897410.1">
    <property type="nucleotide sequence ID" value="XM_038041482.1"/>
</dbReference>
<keyword evidence="3 4" id="KW-0378">Hydrolase</keyword>
<evidence type="ECO:0000313" key="4">
    <source>
        <dbReference type="RefSeq" id="XP_037897410.1"/>
    </source>
</evidence>
<dbReference type="Gene3D" id="3.40.50.300">
    <property type="entry name" value="P-loop containing nucleotide triphosphate hydrolases"/>
    <property type="match status" value="1"/>
</dbReference>
<dbReference type="Proteomes" id="UP000092443">
    <property type="component" value="Unplaced"/>
</dbReference>
<dbReference type="GO" id="GO:0004386">
    <property type="term" value="F:helicase activity"/>
    <property type="evidence" value="ECO:0007669"/>
    <property type="project" value="UniProtKB-KW"/>
</dbReference>
<feature type="domain" description="DNA2/NAM7 helicase-like C-terminal" evidence="1">
    <location>
        <begin position="15"/>
        <end position="96"/>
    </location>
</feature>
<dbReference type="AlphaFoldDB" id="A0A9C5ZBC5"/>
<dbReference type="RefSeq" id="XP_037897409.1">
    <property type="nucleotide sequence ID" value="XM_038041481.1"/>
</dbReference>
<proteinExistence type="predicted"/>
<evidence type="ECO:0000259" key="1">
    <source>
        <dbReference type="Pfam" id="PF13087"/>
    </source>
</evidence>
<keyword evidence="3 4" id="KW-0067">ATP-binding</keyword>
<accession>A0A9C5ZBC5</accession>
<gene>
    <name evidence="3 4 5" type="primary">LOC119642344</name>
</gene>
<keyword evidence="3 4" id="KW-0547">Nucleotide-binding</keyword>
<dbReference type="RefSeq" id="XP_037897411.1">
    <property type="nucleotide sequence ID" value="XM_038041483.1"/>
</dbReference>